<dbReference type="PANTHER" id="PTHR47843:SF2">
    <property type="entry name" value="BTB DOMAIN-CONTAINING PROTEIN"/>
    <property type="match status" value="1"/>
</dbReference>
<dbReference type="EMBL" id="ML995870">
    <property type="protein sequence ID" value="KAF2766497.1"/>
    <property type="molecule type" value="Genomic_DNA"/>
</dbReference>
<name>A0A6G1L0V8_9PEZI</name>
<gene>
    <name evidence="1" type="ORF">EJ03DRAFT_376898</name>
</gene>
<dbReference type="Proteomes" id="UP000799436">
    <property type="component" value="Unassembled WGS sequence"/>
</dbReference>
<dbReference type="PANTHER" id="PTHR47843">
    <property type="entry name" value="BTB DOMAIN-CONTAINING PROTEIN-RELATED"/>
    <property type="match status" value="1"/>
</dbReference>
<keyword evidence="2" id="KW-1185">Reference proteome</keyword>
<dbReference type="AlphaFoldDB" id="A0A6G1L0V8"/>
<proteinExistence type="predicted"/>
<accession>A0A6G1L0V8</accession>
<reference evidence="1" key="1">
    <citation type="journal article" date="2020" name="Stud. Mycol.">
        <title>101 Dothideomycetes genomes: a test case for predicting lifestyles and emergence of pathogens.</title>
        <authorList>
            <person name="Haridas S."/>
            <person name="Albert R."/>
            <person name="Binder M."/>
            <person name="Bloem J."/>
            <person name="Labutti K."/>
            <person name="Salamov A."/>
            <person name="Andreopoulos B."/>
            <person name="Baker S."/>
            <person name="Barry K."/>
            <person name="Bills G."/>
            <person name="Bluhm B."/>
            <person name="Cannon C."/>
            <person name="Castanera R."/>
            <person name="Culley D."/>
            <person name="Daum C."/>
            <person name="Ezra D."/>
            <person name="Gonzalez J."/>
            <person name="Henrissat B."/>
            <person name="Kuo A."/>
            <person name="Liang C."/>
            <person name="Lipzen A."/>
            <person name="Lutzoni F."/>
            <person name="Magnuson J."/>
            <person name="Mondo S."/>
            <person name="Nolan M."/>
            <person name="Ohm R."/>
            <person name="Pangilinan J."/>
            <person name="Park H.-J."/>
            <person name="Ramirez L."/>
            <person name="Alfaro M."/>
            <person name="Sun H."/>
            <person name="Tritt A."/>
            <person name="Yoshinaga Y."/>
            <person name="Zwiers L.-H."/>
            <person name="Turgeon B."/>
            <person name="Goodwin S."/>
            <person name="Spatafora J."/>
            <person name="Crous P."/>
            <person name="Grigoriev I."/>
        </authorList>
    </citation>
    <scope>NUCLEOTIDE SEQUENCE</scope>
    <source>
        <strain evidence="1">CBS 116005</strain>
    </source>
</reference>
<organism evidence="1 2">
    <name type="scientific">Teratosphaeria nubilosa</name>
    <dbReference type="NCBI Taxonomy" id="161662"/>
    <lineage>
        <taxon>Eukaryota</taxon>
        <taxon>Fungi</taxon>
        <taxon>Dikarya</taxon>
        <taxon>Ascomycota</taxon>
        <taxon>Pezizomycotina</taxon>
        <taxon>Dothideomycetes</taxon>
        <taxon>Dothideomycetidae</taxon>
        <taxon>Mycosphaerellales</taxon>
        <taxon>Teratosphaeriaceae</taxon>
        <taxon>Teratosphaeria</taxon>
    </lineage>
</organism>
<evidence type="ECO:0000313" key="1">
    <source>
        <dbReference type="EMBL" id="KAF2766497.1"/>
    </source>
</evidence>
<dbReference type="OrthoDB" id="1022638at2759"/>
<sequence>MNAPPPVVSAAGIPAFTFTSTHVTTSGYPPREDLQHISTVPQFRHLSSEIRLSHPQGLTRPMATAVSFLPGASPFSSQLMATPRSEAQQSSPQTNANKVVTVVLPEQATLSPFAPLKREATFTSPPVALGSKLVHIDVGKEPVKRYTAHKDPVVAGSEFVRMALDKDWKEAGERVIPLPDDLQCLKHTKGGCIGNAYSCYILGEKILDPAFKDAVIDTIIDLLRKTRVFNTGLADMVYNNTPPRSHLRMLWRDIYTCVGNPTWIDVKEPEEALHVDFMMDMATKSMTFWRANFRDEPVSREAAFFPGEDTCAYHEHVRGTCYAKLPY</sequence>
<protein>
    <submittedName>
        <fullName evidence="1">Uncharacterized protein</fullName>
    </submittedName>
</protein>
<evidence type="ECO:0000313" key="2">
    <source>
        <dbReference type="Proteomes" id="UP000799436"/>
    </source>
</evidence>